<sequence length="130" mass="14092">MITYTAHAALGTHYWVVRVPGLGNNPDQGLPTQARRLADVEATARDLVATYLDVDPETVAITVAIDLPASIRSDLDTAARLADDARRLSEDAADRRRTAARELRSRGLTVREIGTVLGVSFQRAQQLLAA</sequence>
<comment type="caution">
    <text evidence="1">The sequence shown here is derived from an EMBL/GenBank/DDBJ whole genome shotgun (WGS) entry which is preliminary data.</text>
</comment>
<dbReference type="EMBL" id="LQOJ01000017">
    <property type="protein sequence ID" value="ORV08046.1"/>
    <property type="molecule type" value="Genomic_DNA"/>
</dbReference>
<keyword evidence="2" id="KW-1185">Reference proteome</keyword>
<reference evidence="1 2" key="1">
    <citation type="submission" date="2016-01" db="EMBL/GenBank/DDBJ databases">
        <title>The new phylogeny of the genus Mycobacterium.</title>
        <authorList>
            <person name="Tarcisio F."/>
            <person name="Conor M."/>
            <person name="Antonella G."/>
            <person name="Elisabetta G."/>
            <person name="Giulia F.S."/>
            <person name="Sara T."/>
            <person name="Anna F."/>
            <person name="Clotilde B."/>
            <person name="Roberto B."/>
            <person name="Veronica D.S."/>
            <person name="Fabio R."/>
            <person name="Monica P."/>
            <person name="Olivier J."/>
            <person name="Enrico T."/>
            <person name="Nicola S."/>
        </authorList>
    </citation>
    <scope>NUCLEOTIDE SEQUENCE [LARGE SCALE GENOMIC DNA]</scope>
    <source>
        <strain evidence="1 2">DSM 44179</strain>
    </source>
</reference>
<dbReference type="AlphaFoldDB" id="A0A1X1RK90"/>
<evidence type="ECO:0000313" key="1">
    <source>
        <dbReference type="EMBL" id="ORV08046.1"/>
    </source>
</evidence>
<evidence type="ECO:0000313" key="2">
    <source>
        <dbReference type="Proteomes" id="UP000193484"/>
    </source>
</evidence>
<evidence type="ECO:0008006" key="3">
    <source>
        <dbReference type="Google" id="ProtNLM"/>
    </source>
</evidence>
<name>A0A1X1RK90_MYCFA</name>
<dbReference type="RefSeq" id="WP_085092794.1">
    <property type="nucleotide sequence ID" value="NZ_JACKRW010000502.1"/>
</dbReference>
<organism evidence="1 2">
    <name type="scientific">Mycolicibacterium fallax</name>
    <name type="common">Mycobacterium fallax</name>
    <dbReference type="NCBI Taxonomy" id="1793"/>
    <lineage>
        <taxon>Bacteria</taxon>
        <taxon>Bacillati</taxon>
        <taxon>Actinomycetota</taxon>
        <taxon>Actinomycetes</taxon>
        <taxon>Mycobacteriales</taxon>
        <taxon>Mycobacteriaceae</taxon>
        <taxon>Mycolicibacterium</taxon>
    </lineage>
</organism>
<dbReference type="Proteomes" id="UP000193484">
    <property type="component" value="Unassembled WGS sequence"/>
</dbReference>
<proteinExistence type="predicted"/>
<protein>
    <recommendedName>
        <fullName evidence="3">Antitoxin HicB</fullName>
    </recommendedName>
</protein>
<dbReference type="STRING" id="1793.AWC04_02575"/>
<dbReference type="OrthoDB" id="5772641at2"/>
<accession>A0A1X1RK90</accession>
<gene>
    <name evidence="1" type="ORF">AWC04_02575</name>
</gene>